<dbReference type="Proteomes" id="UP000046393">
    <property type="component" value="Unplaced"/>
</dbReference>
<keyword evidence="1" id="KW-1185">Reference proteome</keyword>
<dbReference type="STRING" id="451379.A0A0N5AED5"/>
<sequence length="286" mass="31406">MNKPYPGRDASSLSPIFPFTSQFNNGLDVNPGTRITVDGNLNVPIMGWGIWDYKGGVKVGRPNTRVGFGSLVRPTNVLGITPETIAILGSNSLFNEARRKSANLIVTLTFRVLSSHYFEYYLKLPSCSSFFTFFTTYFMISNNNHELLVSLKGVEYNESNRKNYYNCSQIESDICCYVVGRLPSIPVAVLPGNFVPLRCKPPFCNPFLHNLGFGVDVEPGDDILFDGGADFPIPLAPGGIGVRYPLSGAVNVGSDPFLLTYGHGLGPVEPPNFKTKNTFKTSLNNR</sequence>
<evidence type="ECO:0000313" key="2">
    <source>
        <dbReference type="WBParaSite" id="SMUV_0000258501-mRNA-1"/>
    </source>
</evidence>
<proteinExistence type="predicted"/>
<dbReference type="WBParaSite" id="SMUV_0000258501-mRNA-1">
    <property type="protein sequence ID" value="SMUV_0000258501-mRNA-1"/>
    <property type="gene ID" value="SMUV_0000258501"/>
</dbReference>
<dbReference type="AlphaFoldDB" id="A0A0N5AED5"/>
<dbReference type="PANTHER" id="PTHR36520">
    <property type="entry name" value="PROTEIN CBG13000-RELATED"/>
    <property type="match status" value="1"/>
</dbReference>
<evidence type="ECO:0000313" key="1">
    <source>
        <dbReference type="Proteomes" id="UP000046393"/>
    </source>
</evidence>
<name>A0A0N5AED5_9BILA</name>
<accession>A0A0N5AED5</accession>
<reference evidence="2" key="1">
    <citation type="submission" date="2017-02" db="UniProtKB">
        <authorList>
            <consortium name="WormBaseParasite"/>
        </authorList>
    </citation>
    <scope>IDENTIFICATION</scope>
</reference>
<protein>
    <submittedName>
        <fullName evidence="2">Peptidase A1 domain-containing protein</fullName>
    </submittedName>
</protein>
<dbReference type="PANTHER" id="PTHR36520:SF4">
    <property type="entry name" value="DUF3421 DOMAIN-CONTAINING PROTEIN"/>
    <property type="match status" value="1"/>
</dbReference>
<organism evidence="1 2">
    <name type="scientific">Syphacia muris</name>
    <dbReference type="NCBI Taxonomy" id="451379"/>
    <lineage>
        <taxon>Eukaryota</taxon>
        <taxon>Metazoa</taxon>
        <taxon>Ecdysozoa</taxon>
        <taxon>Nematoda</taxon>
        <taxon>Chromadorea</taxon>
        <taxon>Rhabditida</taxon>
        <taxon>Spirurina</taxon>
        <taxon>Oxyuridomorpha</taxon>
        <taxon>Oxyuroidea</taxon>
        <taxon>Oxyuridae</taxon>
        <taxon>Syphacia</taxon>
    </lineage>
</organism>